<feature type="coiled-coil region" evidence="1">
    <location>
        <begin position="659"/>
        <end position="686"/>
    </location>
</feature>
<dbReference type="AlphaFoldDB" id="A0AA85JFU0"/>
<sequence length="1006" mass="112427">MALWLEEIKKFHSQMNILIQSSQSDIDSLVTFISSNTPQFSSHFDSKLASLLERATKNSFDGLSELRRLRDENINTHRGYFNSDSVIHEVDNLNLFICDQGADGVTAYSWALLDYVLSIASNSLALELEFDEWSEASSCRSDRSNSKALPLDPLSTYADCLVNLFTVLGHQPTGVWNFSAGYEADVRRELSFLLAVRDSVSCISQLHANLTRLLVPEAMTALITAKVSMVSDFCRFVMRHINESNTSNLKKLVDDFILKDPVSDNQGDLQLHHVLVAVHLALTNATAQMEEIAERVRSCTITALTWYYVDIISQVTNVLVPKSLEGATSLWKWELSRSSRLSGVVTPCSWTDEIYTSGMMALVSILEDGLIHWNAIHHGSVNKVSDLNLQPFNDPINYYIGRLSSRIALASMVGLASGRLFCALVENTGLSIRRLLAENEPPNNAGGMPDVLILSAEKIIESVNVHMSITQSINVQHLRGPAANLIHRLVTRSDQESQFSVGVAALEAAEQHYKHLRLSMSAYNWRHMTQEDEKSAPYQHDPCFSLANVLDSIRDAAKSESVSTEGVFGVSADSIAFSICYIETWRVNGLSKCPSFLKCMDLVNELKATKEQREKLTSEFSELDRVVCTIKDAYALDWPILNWLPSSALSDTNMKSDLFDRFKDDLDSAELAVKKLQQRMTLIKQEFIDMCSKSGSANDDNANNSSLPVVVSKRASRNLHDSKSNKLSVLQPSVSPSLSSDISMNSKQPTILTSLRSHLSTLQKEKLSDIRQLVKCLSRYDSIRSSLLSSNQISVNEACSPASNWSVWLDNHQNWTTLVVNMLKNLSKLITSFSVSSKSSVSESESVCEGIDETELAMTLNEECVLVKYKLIVELILPLLIEVNEHVTSNSYLYNSLKGFLQMLNTHFKTIEETFLSEIKELAIENVQSVNTEKVKQKTVSGRSLNRMALSVWNRVYDRLHGFDSFLPMADVNEPMSVCAQIDACIRQATDVDNLALMYEGWTAWV</sequence>
<feature type="coiled-coil region" evidence="1">
    <location>
        <begin position="599"/>
        <end position="626"/>
    </location>
</feature>
<reference evidence="4" key="2">
    <citation type="submission" date="2023-11" db="UniProtKB">
        <authorList>
            <consortium name="WormBaseParasite"/>
        </authorList>
    </citation>
    <scope>IDENTIFICATION</scope>
</reference>
<feature type="domain" description="FATC" evidence="2">
    <location>
        <begin position="974"/>
        <end position="1006"/>
    </location>
</feature>
<evidence type="ECO:0000313" key="4">
    <source>
        <dbReference type="WBParaSite" id="TREG1_17040.1"/>
    </source>
</evidence>
<dbReference type="SMART" id="SM01343">
    <property type="entry name" value="FATC"/>
    <property type="match status" value="1"/>
</dbReference>
<accession>A0AA85JFU0</accession>
<protein>
    <recommendedName>
        <fullName evidence="2">FATC domain-containing protein</fullName>
    </recommendedName>
</protein>
<dbReference type="WBParaSite" id="TREG1_17040.1">
    <property type="protein sequence ID" value="TREG1_17040.1"/>
    <property type="gene ID" value="TREG1_17040"/>
</dbReference>
<proteinExistence type="predicted"/>
<organism evidence="3 4">
    <name type="scientific">Trichobilharzia regenti</name>
    <name type="common">Nasal bird schistosome</name>
    <dbReference type="NCBI Taxonomy" id="157069"/>
    <lineage>
        <taxon>Eukaryota</taxon>
        <taxon>Metazoa</taxon>
        <taxon>Spiralia</taxon>
        <taxon>Lophotrochozoa</taxon>
        <taxon>Platyhelminthes</taxon>
        <taxon>Trematoda</taxon>
        <taxon>Digenea</taxon>
        <taxon>Strigeidida</taxon>
        <taxon>Schistosomatoidea</taxon>
        <taxon>Schistosomatidae</taxon>
        <taxon>Trichobilharzia</taxon>
    </lineage>
</organism>
<dbReference type="InterPro" id="IPR003152">
    <property type="entry name" value="FATC_dom"/>
</dbReference>
<dbReference type="PROSITE" id="PS51190">
    <property type="entry name" value="FATC"/>
    <property type="match status" value="1"/>
</dbReference>
<keyword evidence="1" id="KW-0175">Coiled coil</keyword>
<keyword evidence="3" id="KW-1185">Reference proteome</keyword>
<name>A0AA85JFU0_TRIRE</name>
<evidence type="ECO:0000256" key="1">
    <source>
        <dbReference type="SAM" id="Coils"/>
    </source>
</evidence>
<reference evidence="3" key="1">
    <citation type="submission" date="2022-06" db="EMBL/GenBank/DDBJ databases">
        <authorList>
            <person name="Berger JAMES D."/>
            <person name="Berger JAMES D."/>
        </authorList>
    </citation>
    <scope>NUCLEOTIDE SEQUENCE [LARGE SCALE GENOMIC DNA]</scope>
</reference>
<dbReference type="Pfam" id="PF02260">
    <property type="entry name" value="FATC"/>
    <property type="match status" value="1"/>
</dbReference>
<evidence type="ECO:0000259" key="2">
    <source>
        <dbReference type="PROSITE" id="PS51190"/>
    </source>
</evidence>
<evidence type="ECO:0000313" key="3">
    <source>
        <dbReference type="Proteomes" id="UP000050795"/>
    </source>
</evidence>
<dbReference type="Proteomes" id="UP000050795">
    <property type="component" value="Unassembled WGS sequence"/>
</dbReference>